<gene>
    <name evidence="1" type="ORF">ODALV1_LOCUS8516</name>
</gene>
<dbReference type="Proteomes" id="UP001642540">
    <property type="component" value="Unassembled WGS sequence"/>
</dbReference>
<comment type="caution">
    <text evidence="1">The sequence shown here is derived from an EMBL/GenBank/DDBJ whole genome shotgun (WGS) entry which is preliminary data.</text>
</comment>
<keyword evidence="2" id="KW-1185">Reference proteome</keyword>
<sequence length="332" mass="35457">MGYKLTSIKCLGCAYAVLILSVNFTSAGLLKAIQEAAVPKDMDYKLPVEETPQNQPTQVSSLPTQAAPSVQSIVPPQVPSAAVVTPAEESNLLTNLQTSLSKLTSAIQDRADVAADRLDSKKCNAGDLLCNSGFDLGTKMQNQMSSAIIKTFGTMMSEMVNSTISSSIVDFMGKHGSNNGETMAEEHKAMVAMAANVLQTVSSRVIKAFTFFVQLAISGSLQNLLHQLMKGVNSMYNQHQKSMKDLRTAAILNSPPSKIPKPSELQGFGSLANDDPIQTLLNAGALTSLSYPGFDLMSNLKSNLFSGDTNSLVKKRVGTSILTPYGLITNKK</sequence>
<evidence type="ECO:0000313" key="1">
    <source>
        <dbReference type="EMBL" id="CAL8093503.1"/>
    </source>
</evidence>
<name>A0ABP1QEZ6_9HEXA</name>
<dbReference type="EMBL" id="CAXLJM020000026">
    <property type="protein sequence ID" value="CAL8093503.1"/>
    <property type="molecule type" value="Genomic_DNA"/>
</dbReference>
<accession>A0ABP1QEZ6</accession>
<proteinExistence type="predicted"/>
<evidence type="ECO:0000313" key="2">
    <source>
        <dbReference type="Proteomes" id="UP001642540"/>
    </source>
</evidence>
<reference evidence="1 2" key="1">
    <citation type="submission" date="2024-08" db="EMBL/GenBank/DDBJ databases">
        <authorList>
            <person name="Cucini C."/>
            <person name="Frati F."/>
        </authorList>
    </citation>
    <scope>NUCLEOTIDE SEQUENCE [LARGE SCALE GENOMIC DNA]</scope>
</reference>
<protein>
    <submittedName>
        <fullName evidence="1">Uncharacterized protein</fullName>
    </submittedName>
</protein>
<organism evidence="1 2">
    <name type="scientific">Orchesella dallaii</name>
    <dbReference type="NCBI Taxonomy" id="48710"/>
    <lineage>
        <taxon>Eukaryota</taxon>
        <taxon>Metazoa</taxon>
        <taxon>Ecdysozoa</taxon>
        <taxon>Arthropoda</taxon>
        <taxon>Hexapoda</taxon>
        <taxon>Collembola</taxon>
        <taxon>Entomobryomorpha</taxon>
        <taxon>Entomobryoidea</taxon>
        <taxon>Orchesellidae</taxon>
        <taxon>Orchesellinae</taxon>
        <taxon>Orchesella</taxon>
    </lineage>
</organism>